<keyword evidence="17" id="KW-1185">Reference proteome</keyword>
<reference evidence="16" key="1">
    <citation type="submission" date="2020-03" db="EMBL/GenBank/DDBJ databases">
        <title>Studies in the Genomics of Life Span.</title>
        <authorList>
            <person name="Glass D."/>
        </authorList>
    </citation>
    <scope>NUCLEOTIDE SEQUENCE</scope>
    <source>
        <strain evidence="16">SUZIE</strain>
        <tissue evidence="16">Muscle</tissue>
    </source>
</reference>
<evidence type="ECO:0000256" key="13">
    <source>
        <dbReference type="RuleBase" id="RU003818"/>
    </source>
</evidence>
<comment type="similarity">
    <text evidence="2 13">Belongs to the PDGF/VEGF growth factor family.</text>
</comment>
<dbReference type="SMART" id="SM00141">
    <property type="entry name" value="PDGF"/>
    <property type="match status" value="1"/>
</dbReference>
<name>A0AA41MSB2_SCICA</name>
<keyword evidence="6 13" id="KW-0339">Growth factor</keyword>
<dbReference type="Pfam" id="PF04692">
    <property type="entry name" value="PDGF_N"/>
    <property type="match status" value="1"/>
</dbReference>
<evidence type="ECO:0000256" key="7">
    <source>
        <dbReference type="ARBA" id="ARBA00023246"/>
    </source>
</evidence>
<dbReference type="InterPro" id="IPR006782">
    <property type="entry name" value="PDGF_N"/>
</dbReference>
<comment type="subcellular location">
    <subcellularLocation>
        <location evidence="1">Secreted</location>
    </subcellularLocation>
</comment>
<evidence type="ECO:0000256" key="6">
    <source>
        <dbReference type="ARBA" id="ARBA00023030"/>
    </source>
</evidence>
<dbReference type="EMBL" id="JAATJV010287499">
    <property type="protein sequence ID" value="MBZ3876924.1"/>
    <property type="molecule type" value="Genomic_DNA"/>
</dbReference>
<evidence type="ECO:0000256" key="9">
    <source>
        <dbReference type="ARBA" id="ARBA00032481"/>
    </source>
</evidence>
<keyword evidence="5" id="KW-0964">Secreted</keyword>
<evidence type="ECO:0000259" key="15">
    <source>
        <dbReference type="PROSITE" id="PS50278"/>
    </source>
</evidence>
<dbReference type="InterPro" id="IPR000072">
    <property type="entry name" value="PDGF/VEGF_dom"/>
</dbReference>
<dbReference type="GO" id="GO:0048661">
    <property type="term" value="P:positive regulation of smooth muscle cell proliferation"/>
    <property type="evidence" value="ECO:0007669"/>
    <property type="project" value="UniProtKB-ARBA"/>
</dbReference>
<dbReference type="Gene3D" id="2.10.90.10">
    <property type="entry name" value="Cystine-knot cytokines"/>
    <property type="match status" value="1"/>
</dbReference>
<dbReference type="GO" id="GO:0051239">
    <property type="term" value="P:regulation of multicellular organismal process"/>
    <property type="evidence" value="ECO:0007669"/>
    <property type="project" value="UniProtKB-ARBA"/>
</dbReference>
<dbReference type="CDD" id="cd00135">
    <property type="entry name" value="PDGF"/>
    <property type="match status" value="1"/>
</dbReference>
<feature type="region of interest" description="Disordered" evidence="14">
    <location>
        <begin position="339"/>
        <end position="363"/>
    </location>
</feature>
<evidence type="ECO:0000256" key="1">
    <source>
        <dbReference type="ARBA" id="ARBA00004613"/>
    </source>
</evidence>
<dbReference type="InterPro" id="IPR023581">
    <property type="entry name" value="PD_growth_factor_CS"/>
</dbReference>
<evidence type="ECO:0000313" key="16">
    <source>
        <dbReference type="EMBL" id="MBZ3876924.1"/>
    </source>
</evidence>
<dbReference type="PROSITE" id="PS50278">
    <property type="entry name" value="PDGF_2"/>
    <property type="match status" value="1"/>
</dbReference>
<dbReference type="GO" id="GO:0014911">
    <property type="term" value="P:positive regulation of smooth muscle cell migration"/>
    <property type="evidence" value="ECO:0007669"/>
    <property type="project" value="UniProtKB-ARBA"/>
</dbReference>
<gene>
    <name evidence="16" type="ORF">SUZIE_140365</name>
</gene>
<dbReference type="PROSITE" id="PS00249">
    <property type="entry name" value="PDGF_1"/>
    <property type="match status" value="1"/>
</dbReference>
<dbReference type="GO" id="GO:0070374">
    <property type="term" value="P:positive regulation of ERK1 and ERK2 cascade"/>
    <property type="evidence" value="ECO:0007669"/>
    <property type="project" value="TreeGrafter"/>
</dbReference>
<evidence type="ECO:0000256" key="14">
    <source>
        <dbReference type="SAM" id="MobiDB-lite"/>
    </source>
</evidence>
<feature type="domain" description="Platelet-derived growth factor (PDGF) family profile" evidence="15">
    <location>
        <begin position="206"/>
        <end position="307"/>
    </location>
</feature>
<dbReference type="PANTHER" id="PTHR11633">
    <property type="entry name" value="PLATELET-DERIVED GROWTH FACTOR"/>
    <property type="match status" value="1"/>
</dbReference>
<evidence type="ECO:0000256" key="12">
    <source>
        <dbReference type="ARBA" id="ARBA00046967"/>
    </source>
</evidence>
<dbReference type="GO" id="GO:0016020">
    <property type="term" value="C:membrane"/>
    <property type="evidence" value="ECO:0007669"/>
    <property type="project" value="InterPro"/>
</dbReference>
<keyword evidence="4" id="KW-0217">Developmental protein</keyword>
<dbReference type="Pfam" id="PF00341">
    <property type="entry name" value="PDGF"/>
    <property type="match status" value="1"/>
</dbReference>
<comment type="caution">
    <text evidence="16">The sequence shown here is derived from an EMBL/GenBank/DDBJ whole genome shotgun (WGS) entry which is preliminary data.</text>
</comment>
<evidence type="ECO:0000256" key="4">
    <source>
        <dbReference type="ARBA" id="ARBA00022473"/>
    </source>
</evidence>
<dbReference type="GO" id="GO:0051897">
    <property type="term" value="P:positive regulation of phosphatidylinositol 3-kinase/protein kinase B signal transduction"/>
    <property type="evidence" value="ECO:0007669"/>
    <property type="project" value="TreeGrafter"/>
</dbReference>
<keyword evidence="7" id="KW-0497">Mitogen</keyword>
<dbReference type="FunFam" id="2.10.90.10:FF:000023">
    <property type="entry name" value="Platelet-derived growth factor subunit B"/>
    <property type="match status" value="1"/>
</dbReference>
<evidence type="ECO:0000256" key="2">
    <source>
        <dbReference type="ARBA" id="ARBA00006686"/>
    </source>
</evidence>
<dbReference type="GO" id="GO:0008083">
    <property type="term" value="F:growth factor activity"/>
    <property type="evidence" value="ECO:0007669"/>
    <property type="project" value="UniProtKB-KW"/>
</dbReference>
<dbReference type="AlphaFoldDB" id="A0AA41MSB2"/>
<proteinExistence type="inferred from homology"/>
<sequence length="363" mass="39526">MVPSSDEGTVAVSGALCGPELFSTISTPVPAHGQQHAHAPDLGSSLHDAGPVAHMQIHTPSEAWQPVVDRRCGLPCAGSTAHYHGNGVQAPVALEMSLSRGSEAQAFSGELTFLRQGGSTDHRAWLPASREGFAPTAAGRPRQGDPIPEELYEMLSDRSIRSFEDLQRLLHSGSADDDGAELDLNVTRTHPGGEPESPSRGRRSLGPLAAAEPAVIAECKTRTEVFEISRRLLDRTNANFLVWPPCVEVQRCSGCCNSRNVRCRPAQVQLRPVQVRKIEIVRKKPTFKKATVTLEDHLTCKCETVGSARPVTRSPAGSQEQRARTPQTRVTIRTVRVRRPPKGKHRKFKHTHDKTALKETLGA</sequence>
<evidence type="ECO:0000256" key="8">
    <source>
        <dbReference type="ARBA" id="ARBA00031888"/>
    </source>
</evidence>
<feature type="region of interest" description="Disordered" evidence="14">
    <location>
        <begin position="172"/>
        <end position="207"/>
    </location>
</feature>
<dbReference type="GO" id="GO:0005161">
    <property type="term" value="F:platelet-derived growth factor receptor binding"/>
    <property type="evidence" value="ECO:0007669"/>
    <property type="project" value="TreeGrafter"/>
</dbReference>
<evidence type="ECO:0000313" key="17">
    <source>
        <dbReference type="Proteomes" id="UP001166674"/>
    </source>
</evidence>
<comment type="subunit">
    <text evidence="12">Antiparallel homodimer; disulfide-linked. Antiparallel heterodimer with PDGFA; disulfide-linked. The PDGFB homodimer interacts with PDGFRA and PDGFRB homodimers, and with heterodimers formed by PDGFRA and PDGFRB. The heterodimer composed of PDGFA and PDGFB interacts with PDGFRB homodimers, and with heterodimers formed by PDGFRA and PDGFRB. Interacts with XLKD1. Interacts with LRP1. Interacts with SORL1 (via the N-terminal ectodomain). Interacts with CD82; this interaction inhibits PDGFB-mediated signaling pathway.</text>
</comment>
<protein>
    <recommendedName>
        <fullName evidence="3">Platelet-derived growth factor subunit B</fullName>
    </recommendedName>
    <alternativeName>
        <fullName evidence="8">PDGF-2</fullName>
    </alternativeName>
    <alternativeName>
        <fullName evidence="9">Platelet-derived growth factor B chain</fullName>
    </alternativeName>
    <alternativeName>
        <fullName evidence="10">Platelet-derived growth factor beta polypeptide</fullName>
    </alternativeName>
</protein>
<evidence type="ECO:0000256" key="11">
    <source>
        <dbReference type="ARBA" id="ARBA00046258"/>
    </source>
</evidence>
<feature type="compositionally biased region" description="Basic residues" evidence="14">
    <location>
        <begin position="339"/>
        <end position="352"/>
    </location>
</feature>
<dbReference type="InterPro" id="IPR029034">
    <property type="entry name" value="Cystine-knot_cytokine"/>
</dbReference>
<evidence type="ECO:0000256" key="10">
    <source>
        <dbReference type="ARBA" id="ARBA00032702"/>
    </source>
</evidence>
<dbReference type="GO" id="GO:0010557">
    <property type="term" value="P:positive regulation of macromolecule biosynthetic process"/>
    <property type="evidence" value="ECO:0007669"/>
    <property type="project" value="UniProtKB-ARBA"/>
</dbReference>
<dbReference type="PANTHER" id="PTHR11633:SF2">
    <property type="entry name" value="PLATELET-DERIVED GROWTH FACTOR SUBUNIT B"/>
    <property type="match status" value="1"/>
</dbReference>
<evidence type="ECO:0000256" key="3">
    <source>
        <dbReference type="ARBA" id="ARBA00018117"/>
    </source>
</evidence>
<comment type="function">
    <text evidence="11">Growth factor that plays an essential role in the regulation of embryonic development, cell proliferation, cell migration, survival and chemotaxis. Potent mitogen for cells of mesenchymal origin. Required for normal proliferation and recruitment of pericytes and vascular smooth muscle cells in the central nervous system, skin, lung, heart and placenta. Required for normal blood vessel development, and for normal development of kidney glomeruli. Plays an important role in wound healing. Signaling is modulated by the formation of heterodimers with PDGFA.</text>
</comment>
<organism evidence="16 17">
    <name type="scientific">Sciurus carolinensis</name>
    <name type="common">Eastern gray squirrel</name>
    <dbReference type="NCBI Taxonomy" id="30640"/>
    <lineage>
        <taxon>Eukaryota</taxon>
        <taxon>Metazoa</taxon>
        <taxon>Chordata</taxon>
        <taxon>Craniata</taxon>
        <taxon>Vertebrata</taxon>
        <taxon>Euteleostomi</taxon>
        <taxon>Mammalia</taxon>
        <taxon>Eutheria</taxon>
        <taxon>Euarchontoglires</taxon>
        <taxon>Glires</taxon>
        <taxon>Rodentia</taxon>
        <taxon>Sciuromorpha</taxon>
        <taxon>Sciuridae</taxon>
        <taxon>Sciurinae</taxon>
        <taxon>Sciurini</taxon>
        <taxon>Sciurus</taxon>
    </lineage>
</organism>
<accession>A0AA41MSB2</accession>
<dbReference type="SUPFAM" id="SSF57501">
    <property type="entry name" value="Cystine-knot cytokines"/>
    <property type="match status" value="1"/>
</dbReference>
<dbReference type="GO" id="GO:0005615">
    <property type="term" value="C:extracellular space"/>
    <property type="evidence" value="ECO:0007669"/>
    <property type="project" value="TreeGrafter"/>
</dbReference>
<dbReference type="GO" id="GO:0010468">
    <property type="term" value="P:regulation of gene expression"/>
    <property type="evidence" value="ECO:0007669"/>
    <property type="project" value="UniProtKB-ARBA"/>
</dbReference>
<dbReference type="GO" id="GO:0048008">
    <property type="term" value="P:platelet-derived growth factor receptor signaling pathway"/>
    <property type="evidence" value="ECO:0007669"/>
    <property type="project" value="TreeGrafter"/>
</dbReference>
<dbReference type="Proteomes" id="UP001166674">
    <property type="component" value="Unassembled WGS sequence"/>
</dbReference>
<evidence type="ECO:0000256" key="5">
    <source>
        <dbReference type="ARBA" id="ARBA00022525"/>
    </source>
</evidence>
<dbReference type="GO" id="GO:0051781">
    <property type="term" value="P:positive regulation of cell division"/>
    <property type="evidence" value="ECO:0007669"/>
    <property type="project" value="UniProtKB-KW"/>
</dbReference>